<dbReference type="Proteomes" id="UP000656244">
    <property type="component" value="Unassembled WGS sequence"/>
</dbReference>
<dbReference type="Pfam" id="PF00196">
    <property type="entry name" value="GerE"/>
    <property type="match status" value="1"/>
</dbReference>
<reference evidence="2" key="1">
    <citation type="submission" date="2020-08" db="EMBL/GenBank/DDBJ databases">
        <title>Hyunsoonleella sp. strain SJ7 genome sequencing and assembly.</title>
        <authorList>
            <person name="Kim I."/>
        </authorList>
    </citation>
    <scope>NUCLEOTIDE SEQUENCE</scope>
    <source>
        <strain evidence="2">SJ7</strain>
    </source>
</reference>
<dbReference type="SUPFAM" id="SSF46894">
    <property type="entry name" value="C-terminal effector domain of the bipartite response regulators"/>
    <property type="match status" value="1"/>
</dbReference>
<dbReference type="GO" id="GO:0003677">
    <property type="term" value="F:DNA binding"/>
    <property type="evidence" value="ECO:0007669"/>
    <property type="project" value="InterPro"/>
</dbReference>
<evidence type="ECO:0000259" key="1">
    <source>
        <dbReference type="PROSITE" id="PS50043"/>
    </source>
</evidence>
<accession>A0A923HG15</accession>
<organism evidence="2 3">
    <name type="scientific">Hyunsoonleella aquatilis</name>
    <dbReference type="NCBI Taxonomy" id="2762758"/>
    <lineage>
        <taxon>Bacteria</taxon>
        <taxon>Pseudomonadati</taxon>
        <taxon>Bacteroidota</taxon>
        <taxon>Flavobacteriia</taxon>
        <taxon>Flavobacteriales</taxon>
        <taxon>Flavobacteriaceae</taxon>
    </lineage>
</organism>
<proteinExistence type="predicted"/>
<evidence type="ECO:0000313" key="2">
    <source>
        <dbReference type="EMBL" id="MBC3759598.1"/>
    </source>
</evidence>
<dbReference type="SMART" id="SM00421">
    <property type="entry name" value="HTH_LUXR"/>
    <property type="match status" value="1"/>
</dbReference>
<dbReference type="InterPro" id="IPR036388">
    <property type="entry name" value="WH-like_DNA-bd_sf"/>
</dbReference>
<dbReference type="InterPro" id="IPR000792">
    <property type="entry name" value="Tscrpt_reg_LuxR_C"/>
</dbReference>
<comment type="caution">
    <text evidence="2">The sequence shown here is derived from an EMBL/GenBank/DDBJ whole genome shotgun (WGS) entry which is preliminary data.</text>
</comment>
<evidence type="ECO:0000313" key="3">
    <source>
        <dbReference type="Proteomes" id="UP000656244"/>
    </source>
</evidence>
<name>A0A923HG15_9FLAO</name>
<dbReference type="AlphaFoldDB" id="A0A923HG15"/>
<dbReference type="PROSITE" id="PS50043">
    <property type="entry name" value="HTH_LUXR_2"/>
    <property type="match status" value="1"/>
</dbReference>
<dbReference type="EMBL" id="JACNMF010000005">
    <property type="protein sequence ID" value="MBC3759598.1"/>
    <property type="molecule type" value="Genomic_DNA"/>
</dbReference>
<keyword evidence="3" id="KW-1185">Reference proteome</keyword>
<gene>
    <name evidence="2" type="ORF">H7U19_14365</name>
</gene>
<dbReference type="RefSeq" id="WP_186563569.1">
    <property type="nucleotide sequence ID" value="NZ_JACNMF010000005.1"/>
</dbReference>
<dbReference type="InterPro" id="IPR016032">
    <property type="entry name" value="Sig_transdc_resp-reg_C-effctor"/>
</dbReference>
<sequence>MKKLSKNEQLALSLTAKGLKNKDIAKQMTDKNGNPLNEKTISTYMRRVRQKLDIPLDKNTYFVVTKAVELGALKIG</sequence>
<feature type="domain" description="HTH luxR-type" evidence="1">
    <location>
        <begin position="1"/>
        <end position="71"/>
    </location>
</feature>
<dbReference type="GO" id="GO:0006355">
    <property type="term" value="P:regulation of DNA-templated transcription"/>
    <property type="evidence" value="ECO:0007669"/>
    <property type="project" value="InterPro"/>
</dbReference>
<protein>
    <recommendedName>
        <fullName evidence="1">HTH luxR-type domain-containing protein</fullName>
    </recommendedName>
</protein>
<dbReference type="Gene3D" id="1.10.10.10">
    <property type="entry name" value="Winged helix-like DNA-binding domain superfamily/Winged helix DNA-binding domain"/>
    <property type="match status" value="1"/>
</dbReference>